<dbReference type="SUPFAM" id="SSF53383">
    <property type="entry name" value="PLP-dependent transferases"/>
    <property type="match status" value="1"/>
</dbReference>
<evidence type="ECO:0000256" key="5">
    <source>
        <dbReference type="ARBA" id="ARBA00023163"/>
    </source>
</evidence>
<dbReference type="SUPFAM" id="SSF46785">
    <property type="entry name" value="Winged helix' DNA-binding domain"/>
    <property type="match status" value="1"/>
</dbReference>
<reference evidence="8" key="2">
    <citation type="submission" date="2019-01" db="EMBL/GenBank/DDBJ databases">
        <authorList>
            <consortium name="NCBI Pathogen Detection Project"/>
        </authorList>
    </citation>
    <scope>NUCLEOTIDE SEQUENCE</scope>
    <source>
        <strain evidence="8">CT18</strain>
    </source>
</reference>
<organism evidence="8">
    <name type="scientific">Salmonella enterica subsp. enterica serovar Typhi str. CT18</name>
    <dbReference type="NCBI Taxonomy" id="220341"/>
    <lineage>
        <taxon>Bacteria</taxon>
        <taxon>Pseudomonadati</taxon>
        <taxon>Pseudomonadota</taxon>
        <taxon>Gammaproteobacteria</taxon>
        <taxon>Enterobacterales</taxon>
        <taxon>Enterobacteriaceae</taxon>
        <taxon>Salmonella</taxon>
    </lineage>
</organism>
<dbReference type="CDD" id="cd00609">
    <property type="entry name" value="AAT_like"/>
    <property type="match status" value="1"/>
</dbReference>
<dbReference type="PANTHER" id="PTHR46577:SF1">
    <property type="entry name" value="HTH-TYPE TRANSCRIPTIONAL REGULATORY PROTEIN GABR"/>
    <property type="match status" value="1"/>
</dbReference>
<evidence type="ECO:0000256" key="2">
    <source>
        <dbReference type="ARBA" id="ARBA00022898"/>
    </source>
</evidence>
<proteinExistence type="inferred from homology"/>
<dbReference type="PROSITE" id="PS50949">
    <property type="entry name" value="HTH_GNTR"/>
    <property type="match status" value="1"/>
</dbReference>
<dbReference type="PANTHER" id="PTHR46577">
    <property type="entry name" value="HTH-TYPE TRANSCRIPTIONAL REGULATORY PROTEIN GABR"/>
    <property type="match status" value="1"/>
</dbReference>
<keyword evidence="5" id="KW-0804">Transcription</keyword>
<dbReference type="SMART" id="SM00345">
    <property type="entry name" value="HTH_GNTR"/>
    <property type="match status" value="1"/>
</dbReference>
<keyword evidence="2" id="KW-0663">Pyridoxal phosphate</keyword>
<dbReference type="EMBL" id="DAAPFF010000016">
    <property type="protein sequence ID" value="HAD5673716.1"/>
    <property type="molecule type" value="Genomic_DNA"/>
</dbReference>
<feature type="compositionally biased region" description="Polar residues" evidence="6">
    <location>
        <begin position="96"/>
        <end position="108"/>
    </location>
</feature>
<dbReference type="InterPro" id="IPR036388">
    <property type="entry name" value="WH-like_DNA-bd_sf"/>
</dbReference>
<dbReference type="InterPro" id="IPR015421">
    <property type="entry name" value="PyrdxlP-dep_Trfase_major"/>
</dbReference>
<keyword evidence="8" id="KW-0808">Transferase</keyword>
<dbReference type="CDD" id="cd07377">
    <property type="entry name" value="WHTH_GntR"/>
    <property type="match status" value="1"/>
</dbReference>
<dbReference type="PRINTS" id="PR00035">
    <property type="entry name" value="HTHGNTR"/>
</dbReference>
<evidence type="ECO:0000256" key="4">
    <source>
        <dbReference type="ARBA" id="ARBA00023125"/>
    </source>
</evidence>
<dbReference type="GO" id="GO:0003700">
    <property type="term" value="F:DNA-binding transcription factor activity"/>
    <property type="evidence" value="ECO:0007669"/>
    <property type="project" value="InterPro"/>
</dbReference>
<dbReference type="InterPro" id="IPR036390">
    <property type="entry name" value="WH_DNA-bd_sf"/>
</dbReference>
<dbReference type="Gene3D" id="3.40.640.10">
    <property type="entry name" value="Type I PLP-dependent aspartate aminotransferase-like (Major domain)"/>
    <property type="match status" value="1"/>
</dbReference>
<dbReference type="Gene3D" id="1.10.10.10">
    <property type="entry name" value="Winged helix-like DNA-binding domain superfamily/Winged helix DNA-binding domain"/>
    <property type="match status" value="1"/>
</dbReference>
<keyword evidence="3" id="KW-0805">Transcription regulation</keyword>
<dbReference type="GO" id="GO:0030170">
    <property type="term" value="F:pyridoxal phosphate binding"/>
    <property type="evidence" value="ECO:0007669"/>
    <property type="project" value="InterPro"/>
</dbReference>
<dbReference type="AlphaFoldDB" id="A0A716W6W0"/>
<evidence type="ECO:0000256" key="1">
    <source>
        <dbReference type="ARBA" id="ARBA00005384"/>
    </source>
</evidence>
<name>A0A716W6W0_SALTI</name>
<gene>
    <name evidence="8" type="ORF">G1V46_16825</name>
</gene>
<feature type="region of interest" description="Disordered" evidence="6">
    <location>
        <begin position="86"/>
        <end position="108"/>
    </location>
</feature>
<keyword evidence="4" id="KW-0238">DNA-binding</keyword>
<evidence type="ECO:0000256" key="6">
    <source>
        <dbReference type="SAM" id="MobiDB-lite"/>
    </source>
</evidence>
<accession>A0A716W6W0</accession>
<dbReference type="GO" id="GO:0003677">
    <property type="term" value="F:DNA binding"/>
    <property type="evidence" value="ECO:0007669"/>
    <property type="project" value="UniProtKB-KW"/>
</dbReference>
<evidence type="ECO:0000259" key="7">
    <source>
        <dbReference type="PROSITE" id="PS50949"/>
    </source>
</evidence>
<feature type="domain" description="HTH gntR-type" evidence="7">
    <location>
        <begin position="21"/>
        <end position="89"/>
    </location>
</feature>
<comment type="similarity">
    <text evidence="1">In the C-terminal section; belongs to the class-I pyridoxal-phosphate-dependent aminotransferase family.</text>
</comment>
<dbReference type="InterPro" id="IPR051446">
    <property type="entry name" value="HTH_trans_reg/aminotransferase"/>
</dbReference>
<dbReference type="GO" id="GO:0008483">
    <property type="term" value="F:transaminase activity"/>
    <property type="evidence" value="ECO:0007669"/>
    <property type="project" value="UniProtKB-KW"/>
</dbReference>
<sequence>MNTANFESIHIMIDAQAWRNLPLHLRLYHAFRQLVISGALADGAKLPSARALAQRLHLSRDTVENAYSQLQRDGFMTRRQGAGSFASRQGVPHIQGQHSLPPSPRQTPTLSARWQTIADRAVSFDARRVQTFTLGLAETRNFPQTIWQNFARQIQRERAHTLMLHGDPQGEQELRQQIAHYLNFERGAKVDAQQIVIVSGARQAFSAAQLNLLPIEVDGDGIRVDKLPPAPLVYVTPSHQFPSGHLLSLARRHALIDWAQAHNAWIIEDDYDSEFHYNGAPVACMQGLDREQRTLYVGTFSKTLYPGLRIGYLVVPASLAAHFAAARNLLDGATPALTQLTLARFIASGHFAAHIRTMRSMYAVRQACLAQAINQHLSDWVTPVVTPGGLQMPCWLHEGIDEQQTLNAARRAGLNIAGMRQFWLTHPAPTGWLLGFAAFTPYEIENGVKLLRAALCAENVRQAGP</sequence>
<dbReference type="Pfam" id="PF00392">
    <property type="entry name" value="GntR"/>
    <property type="match status" value="1"/>
</dbReference>
<protein>
    <submittedName>
        <fullName evidence="8">PLP-dependent aminotransferase family protein</fullName>
    </submittedName>
</protein>
<comment type="caution">
    <text evidence="8">The sequence shown here is derived from an EMBL/GenBank/DDBJ whole genome shotgun (WGS) entry which is preliminary data.</text>
</comment>
<evidence type="ECO:0000313" key="8">
    <source>
        <dbReference type="EMBL" id="HAD5673716.1"/>
    </source>
</evidence>
<dbReference type="InterPro" id="IPR000524">
    <property type="entry name" value="Tscrpt_reg_HTH_GntR"/>
</dbReference>
<dbReference type="InterPro" id="IPR015424">
    <property type="entry name" value="PyrdxlP-dep_Trfase"/>
</dbReference>
<dbReference type="InterPro" id="IPR004839">
    <property type="entry name" value="Aminotransferase_I/II_large"/>
</dbReference>
<keyword evidence="8" id="KW-0032">Aminotransferase</keyword>
<reference evidence="8" key="1">
    <citation type="journal article" date="2018" name="Genome Biol.">
        <title>SKESA: strategic k-mer extension for scrupulous assemblies.</title>
        <authorList>
            <person name="Souvorov A."/>
            <person name="Agarwala R."/>
            <person name="Lipman D.J."/>
        </authorList>
    </citation>
    <scope>NUCLEOTIDE SEQUENCE</scope>
    <source>
        <strain evidence="8">CT18</strain>
    </source>
</reference>
<dbReference type="Pfam" id="PF00155">
    <property type="entry name" value="Aminotran_1_2"/>
    <property type="match status" value="1"/>
</dbReference>
<evidence type="ECO:0000256" key="3">
    <source>
        <dbReference type="ARBA" id="ARBA00023015"/>
    </source>
</evidence>